<reference evidence="2 3" key="1">
    <citation type="submission" date="2019-04" db="EMBL/GenBank/DDBJ databases">
        <title>Microbes associate with the intestines of laboratory mice.</title>
        <authorList>
            <person name="Navarre W."/>
            <person name="Wong E."/>
            <person name="Huang K."/>
            <person name="Tropini C."/>
            <person name="Ng K."/>
            <person name="Yu B."/>
        </authorList>
    </citation>
    <scope>NUCLEOTIDE SEQUENCE [LARGE SCALE GENOMIC DNA]</scope>
    <source>
        <strain evidence="2 3">NM39_I3</strain>
    </source>
</reference>
<accession>A0A4V3RQP1</accession>
<keyword evidence="1" id="KW-0812">Transmembrane</keyword>
<keyword evidence="1" id="KW-0472">Membrane</keyword>
<evidence type="ECO:0000256" key="1">
    <source>
        <dbReference type="SAM" id="Phobius"/>
    </source>
</evidence>
<proteinExistence type="predicted"/>
<evidence type="ECO:0000313" key="2">
    <source>
        <dbReference type="EMBL" id="TGY60420.1"/>
    </source>
</evidence>
<dbReference type="EMBL" id="SRYM01000010">
    <property type="protein sequence ID" value="TGY60420.1"/>
    <property type="molecule type" value="Genomic_DNA"/>
</dbReference>
<keyword evidence="1" id="KW-1133">Transmembrane helix</keyword>
<gene>
    <name evidence="2" type="ORF">E5342_05335</name>
</gene>
<name>A0A4V3RQP1_PARDI</name>
<dbReference type="RefSeq" id="WP_135958981.1">
    <property type="nucleotide sequence ID" value="NZ_SRYM01000010.1"/>
</dbReference>
<dbReference type="Proteomes" id="UP000310032">
    <property type="component" value="Unassembled WGS sequence"/>
</dbReference>
<organism evidence="2 3">
    <name type="scientific">Parabacteroides distasonis</name>
    <dbReference type="NCBI Taxonomy" id="823"/>
    <lineage>
        <taxon>Bacteria</taxon>
        <taxon>Pseudomonadati</taxon>
        <taxon>Bacteroidota</taxon>
        <taxon>Bacteroidia</taxon>
        <taxon>Bacteroidales</taxon>
        <taxon>Tannerellaceae</taxon>
        <taxon>Parabacteroides</taxon>
    </lineage>
</organism>
<sequence length="389" mass="45420">MWGICKYSDDHDSKEFIKGIRQAFLIELIPCIGILLLVSISGHFEKEKILPSQAWIYCDSSFDNNILLENNKSSFRKSKLINSDFIKLDSILNLTPIESALLYKDNYKNNSLLSDLFYEKIIPLYKNMNYYQLRDVNKILRGTPVEKELDSISNSKKDIFLGNIKKEIDINRDLQISLLSDTLSTILQFELDSLIIKRIENIQNEYSGGFLDFQKFAFLIGSGSSYFEKKWYDQIKKDTFINSEIIQKYLDIYIKQLTKSRNNYYQEWIPSYCCDFKIDKTHLTYLYPLKSDQIELIKDYTSKERVILMRDLTTNILTGGTGMLINGGIILNDVIKDWNKKTPEELLCILLTQYALADLKVEITKQSSYLKDILLNEDQILFQKIKESI</sequence>
<evidence type="ECO:0000313" key="3">
    <source>
        <dbReference type="Proteomes" id="UP000310032"/>
    </source>
</evidence>
<feature type="transmembrane region" description="Helical" evidence="1">
    <location>
        <begin position="24"/>
        <end position="44"/>
    </location>
</feature>
<comment type="caution">
    <text evidence="2">The sequence shown here is derived from an EMBL/GenBank/DDBJ whole genome shotgun (WGS) entry which is preliminary data.</text>
</comment>
<dbReference type="AlphaFoldDB" id="A0A4V3RQP1"/>
<protein>
    <submittedName>
        <fullName evidence="2">Uncharacterized protein</fullName>
    </submittedName>
</protein>